<sequence length="121" mass="13618">MPDLVPEPKVSDRPFCEPTSVLLGSNTEATLRFEPVQNNAEFRIGTVAMSKRPESEYVVRMDDETVYGPAPIPPTDIDDLQVTFIPARAFEQSLELTVRNLQNTTGQRRYSIQPLGYEVMS</sequence>
<proteinExistence type="predicted"/>
<organism evidence="1">
    <name type="scientific">Halobacterium sp. NMX12-1</name>
    <dbReference type="NCBI Taxonomy" id="3166650"/>
    <lineage>
        <taxon>Archaea</taxon>
        <taxon>Methanobacteriati</taxon>
        <taxon>Methanobacteriota</taxon>
        <taxon>Stenosarchaea group</taxon>
        <taxon>Halobacteria</taxon>
        <taxon>Halobacteriales</taxon>
        <taxon>Halobacteriaceae</taxon>
        <taxon>Halobacterium</taxon>
    </lineage>
</organism>
<protein>
    <submittedName>
        <fullName evidence="1">Uncharacterized protein</fullName>
    </submittedName>
</protein>
<dbReference type="RefSeq" id="WP_353634600.1">
    <property type="nucleotide sequence ID" value="NZ_CP159204.1"/>
</dbReference>
<dbReference type="AlphaFoldDB" id="A0AAU8CF17"/>
<name>A0AAU8CF17_9EURY</name>
<evidence type="ECO:0000313" key="1">
    <source>
        <dbReference type="EMBL" id="XCF16855.1"/>
    </source>
</evidence>
<dbReference type="EMBL" id="CP159204">
    <property type="protein sequence ID" value="XCF16855.1"/>
    <property type="molecule type" value="Genomic_DNA"/>
</dbReference>
<reference evidence="1" key="1">
    <citation type="submission" date="2024-06" db="EMBL/GenBank/DDBJ databases">
        <title>Genome Sequence of an extremely halophilic archaeon isolated from Permian era halite, Salado Formation, Carlsbad, New Mexico: Halobacterium sp. strain NMX12-1.</title>
        <authorList>
            <person name="Sotoa L."/>
            <person name="DasSarma P."/>
            <person name="Anton B.P."/>
            <person name="Vincze T."/>
            <person name="Verma I."/>
            <person name="Eralp B."/>
            <person name="Powers D.W."/>
            <person name="Dozier B.L."/>
            <person name="Roberts R.J."/>
            <person name="DasSarma S."/>
        </authorList>
    </citation>
    <scope>NUCLEOTIDE SEQUENCE</scope>
    <source>
        <strain evidence="1">NMX12-1</strain>
    </source>
</reference>
<dbReference type="GeneID" id="91107938"/>
<accession>A0AAU8CF17</accession>
<dbReference type="KEGG" id="hanx:ABSL23_02275"/>
<gene>
    <name evidence="1" type="ORF">ABSL23_02275</name>
</gene>